<accession>A0A9W7F6P5</accession>
<organism evidence="2 3">
    <name type="scientific">Triparma laevis f. longispina</name>
    <dbReference type="NCBI Taxonomy" id="1714387"/>
    <lineage>
        <taxon>Eukaryota</taxon>
        <taxon>Sar</taxon>
        <taxon>Stramenopiles</taxon>
        <taxon>Ochrophyta</taxon>
        <taxon>Bolidophyceae</taxon>
        <taxon>Parmales</taxon>
        <taxon>Triparmaceae</taxon>
        <taxon>Triparma</taxon>
    </lineage>
</organism>
<dbReference type="Proteomes" id="UP001165122">
    <property type="component" value="Unassembled WGS sequence"/>
</dbReference>
<dbReference type="CDD" id="cd16449">
    <property type="entry name" value="RING-HC"/>
    <property type="match status" value="1"/>
</dbReference>
<feature type="compositionally biased region" description="Pro residues" evidence="1">
    <location>
        <begin position="298"/>
        <end position="328"/>
    </location>
</feature>
<dbReference type="OrthoDB" id="10631480at2759"/>
<feature type="compositionally biased region" description="Low complexity" evidence="1">
    <location>
        <begin position="68"/>
        <end position="81"/>
    </location>
</feature>
<name>A0A9W7F6P5_9STRA</name>
<gene>
    <name evidence="2" type="ORF">TrLO_g15464</name>
</gene>
<keyword evidence="3" id="KW-1185">Reference proteome</keyword>
<dbReference type="AlphaFoldDB" id="A0A9W7F6P5"/>
<proteinExistence type="predicted"/>
<feature type="compositionally biased region" description="Polar residues" evidence="1">
    <location>
        <begin position="333"/>
        <end position="349"/>
    </location>
</feature>
<feature type="region of interest" description="Disordered" evidence="1">
    <location>
        <begin position="40"/>
        <end position="124"/>
    </location>
</feature>
<comment type="caution">
    <text evidence="2">The sequence shown here is derived from an EMBL/GenBank/DDBJ whole genome shotgun (WGS) entry which is preliminary data.</text>
</comment>
<evidence type="ECO:0000313" key="3">
    <source>
        <dbReference type="Proteomes" id="UP001165122"/>
    </source>
</evidence>
<reference evidence="3" key="1">
    <citation type="journal article" date="2023" name="Commun. Biol.">
        <title>Genome analysis of Parmales, the sister group of diatoms, reveals the evolutionary specialization of diatoms from phago-mixotrophs to photoautotrophs.</title>
        <authorList>
            <person name="Ban H."/>
            <person name="Sato S."/>
            <person name="Yoshikawa S."/>
            <person name="Yamada K."/>
            <person name="Nakamura Y."/>
            <person name="Ichinomiya M."/>
            <person name="Sato N."/>
            <person name="Blanc-Mathieu R."/>
            <person name="Endo H."/>
            <person name="Kuwata A."/>
            <person name="Ogata H."/>
        </authorList>
    </citation>
    <scope>NUCLEOTIDE SEQUENCE [LARGE SCALE GENOMIC DNA]</scope>
    <source>
        <strain evidence="3">NIES 3700</strain>
    </source>
</reference>
<evidence type="ECO:0000313" key="2">
    <source>
        <dbReference type="EMBL" id="GMI04496.1"/>
    </source>
</evidence>
<feature type="region of interest" description="Disordered" evidence="1">
    <location>
        <begin position="298"/>
        <end position="357"/>
    </location>
</feature>
<protein>
    <submittedName>
        <fullName evidence="2">Uncharacterized protein</fullName>
    </submittedName>
</protein>
<dbReference type="EMBL" id="BRXW01000074">
    <property type="protein sequence ID" value="GMI04496.1"/>
    <property type="molecule type" value="Genomic_DNA"/>
</dbReference>
<evidence type="ECO:0000256" key="1">
    <source>
        <dbReference type="SAM" id="MobiDB-lite"/>
    </source>
</evidence>
<sequence>MSLPSIAKPVISRTADGQARKFTSLTAAERLTGVNRKKISKILSSSSPESIDGLTWEFASPSDPLPFESESTSTSSKSQKQLNPPFQNSIETRKTIQTKTKKKKPQFYLSSDSENEGDHDVWEDVTDNPYKKKVTSYRKRDREEEEDVEEISTYDEGGRRIETWKGKENASRGLMVSRKTVDAALAGEDDGEVKAGTRIRKGSEITINAAALPLPEPKGLPQSLPTNFDASLAPTSKVPPNIRFFPCGHVQLCRTCFSEQSFQVKDFVCSWCKLGVLNVEPVETIKLNFKVKTKSPISNPPPPFFASGAPPSPTLNPPTPPTPPPLPQPNATINRSNVRSPTPAQTLSNGNGGDIGEAEKVVGKNTITI</sequence>
<feature type="compositionally biased region" description="Low complexity" evidence="1">
    <location>
        <begin position="41"/>
        <end position="51"/>
    </location>
</feature>